<dbReference type="Gene3D" id="1.25.40.10">
    <property type="entry name" value="Tetratricopeptide repeat domain"/>
    <property type="match status" value="1"/>
</dbReference>
<dbReference type="Pfam" id="PF00569">
    <property type="entry name" value="ZZ"/>
    <property type="match status" value="1"/>
</dbReference>
<dbReference type="GO" id="GO:0008270">
    <property type="term" value="F:zinc ion binding"/>
    <property type="evidence" value="ECO:0007669"/>
    <property type="project" value="UniProtKB-KW"/>
</dbReference>
<name>A0A816Q303_9BILA</name>
<sequence>MSGIISKPTASSEKLKWQAKAAFNEGNYNLVVALFSYVLEQVPRYAPYLTNRALSDLTWTEGYFYEGKALELLNRKQEAIKCYKKCCQLEPNHKEYNDTLQQCRSTLVTVNRQVDQVSSHDVLCRVCRCYPIIGVRYKCTVRDNYDLCSKFLNDRLTCLAFNAEVYEVMDTESADVAKLKPALVLSALNLRIDNANAGTALYDTIDSTFQVLLRNKFAGSLTGDSNRNQIILISDGADCSSTKCNLHQACQRVNRFMMIVKLICY</sequence>
<dbReference type="InterPro" id="IPR000433">
    <property type="entry name" value="Znf_ZZ"/>
</dbReference>
<dbReference type="InterPro" id="IPR011990">
    <property type="entry name" value="TPR-like_helical_dom_sf"/>
</dbReference>
<keyword evidence="4 6" id="KW-0802">TPR repeat</keyword>
<dbReference type="SUPFAM" id="SSF48452">
    <property type="entry name" value="TPR-like"/>
    <property type="match status" value="1"/>
</dbReference>
<keyword evidence="3" id="KW-0863">Zinc-finger</keyword>
<dbReference type="PROSITE" id="PS50005">
    <property type="entry name" value="TPR"/>
    <property type="match status" value="1"/>
</dbReference>
<dbReference type="SUPFAM" id="SSF57850">
    <property type="entry name" value="RING/U-box"/>
    <property type="match status" value="1"/>
</dbReference>
<comment type="caution">
    <text evidence="8">The sequence shown here is derived from an EMBL/GenBank/DDBJ whole genome shotgun (WGS) entry which is preliminary data.</text>
</comment>
<feature type="repeat" description="TPR" evidence="6">
    <location>
        <begin position="60"/>
        <end position="93"/>
    </location>
</feature>
<dbReference type="SMART" id="SM00291">
    <property type="entry name" value="ZnF_ZZ"/>
    <property type="match status" value="1"/>
</dbReference>
<dbReference type="EMBL" id="CAJNRF010004157">
    <property type="protein sequence ID" value="CAF2056687.1"/>
    <property type="molecule type" value="Genomic_DNA"/>
</dbReference>
<proteinExistence type="predicted"/>
<evidence type="ECO:0000313" key="9">
    <source>
        <dbReference type="Proteomes" id="UP000663856"/>
    </source>
</evidence>
<reference evidence="8" key="1">
    <citation type="submission" date="2021-02" db="EMBL/GenBank/DDBJ databases">
        <authorList>
            <person name="Nowell W R."/>
        </authorList>
    </citation>
    <scope>NUCLEOTIDE SEQUENCE</scope>
</reference>
<evidence type="ECO:0000313" key="8">
    <source>
        <dbReference type="EMBL" id="CAF2056687.1"/>
    </source>
</evidence>
<evidence type="ECO:0000256" key="5">
    <source>
        <dbReference type="ARBA" id="ARBA00022833"/>
    </source>
</evidence>
<dbReference type="InterPro" id="IPR043145">
    <property type="entry name" value="Znf_ZZ_sf"/>
</dbReference>
<evidence type="ECO:0000256" key="3">
    <source>
        <dbReference type="ARBA" id="ARBA00022771"/>
    </source>
</evidence>
<evidence type="ECO:0000256" key="4">
    <source>
        <dbReference type="ARBA" id="ARBA00022803"/>
    </source>
</evidence>
<gene>
    <name evidence="8" type="ORF">WKI299_LOCUS11337</name>
</gene>
<dbReference type="InterPro" id="IPR013105">
    <property type="entry name" value="TPR_2"/>
</dbReference>
<dbReference type="Proteomes" id="UP000663856">
    <property type="component" value="Unassembled WGS sequence"/>
</dbReference>
<dbReference type="AlphaFoldDB" id="A0A816Q303"/>
<dbReference type="InterPro" id="IPR019734">
    <property type="entry name" value="TPR_rpt"/>
</dbReference>
<organism evidence="8 9">
    <name type="scientific">Rotaria magnacalcarata</name>
    <dbReference type="NCBI Taxonomy" id="392030"/>
    <lineage>
        <taxon>Eukaryota</taxon>
        <taxon>Metazoa</taxon>
        <taxon>Spiralia</taxon>
        <taxon>Gnathifera</taxon>
        <taxon>Rotifera</taxon>
        <taxon>Eurotatoria</taxon>
        <taxon>Bdelloidea</taxon>
        <taxon>Philodinida</taxon>
        <taxon>Philodinidae</taxon>
        <taxon>Rotaria</taxon>
    </lineage>
</organism>
<accession>A0A816Q303</accession>
<evidence type="ECO:0000259" key="7">
    <source>
        <dbReference type="SMART" id="SM00291"/>
    </source>
</evidence>
<keyword evidence="1" id="KW-0479">Metal-binding</keyword>
<dbReference type="SMART" id="SM00028">
    <property type="entry name" value="TPR"/>
    <property type="match status" value="2"/>
</dbReference>
<evidence type="ECO:0000256" key="1">
    <source>
        <dbReference type="ARBA" id="ARBA00022723"/>
    </source>
</evidence>
<evidence type="ECO:0000256" key="6">
    <source>
        <dbReference type="PROSITE-ProRule" id="PRU00339"/>
    </source>
</evidence>
<protein>
    <recommendedName>
        <fullName evidence="7">ZZ-type domain-containing protein</fullName>
    </recommendedName>
</protein>
<dbReference type="Pfam" id="PF07719">
    <property type="entry name" value="TPR_2"/>
    <property type="match status" value="1"/>
</dbReference>
<keyword evidence="5" id="KW-0862">Zinc</keyword>
<feature type="domain" description="ZZ-type" evidence="7">
    <location>
        <begin position="118"/>
        <end position="162"/>
    </location>
</feature>
<keyword evidence="2" id="KW-0677">Repeat</keyword>
<dbReference type="Gene3D" id="3.30.60.90">
    <property type="match status" value="1"/>
</dbReference>
<evidence type="ECO:0000256" key="2">
    <source>
        <dbReference type="ARBA" id="ARBA00022737"/>
    </source>
</evidence>